<dbReference type="AlphaFoldDB" id="A0AAE0P2J2"/>
<name>A0AAE0P2J2_SORBR</name>
<reference evidence="2" key="1">
    <citation type="journal article" date="2023" name="Mol. Phylogenet. Evol.">
        <title>Genome-scale phylogeny and comparative genomics of the fungal order Sordariales.</title>
        <authorList>
            <person name="Hensen N."/>
            <person name="Bonometti L."/>
            <person name="Westerberg I."/>
            <person name="Brannstrom I.O."/>
            <person name="Guillou S."/>
            <person name="Cros-Aarteil S."/>
            <person name="Calhoun S."/>
            <person name="Haridas S."/>
            <person name="Kuo A."/>
            <person name="Mondo S."/>
            <person name="Pangilinan J."/>
            <person name="Riley R."/>
            <person name="LaButti K."/>
            <person name="Andreopoulos B."/>
            <person name="Lipzen A."/>
            <person name="Chen C."/>
            <person name="Yan M."/>
            <person name="Daum C."/>
            <person name="Ng V."/>
            <person name="Clum A."/>
            <person name="Steindorff A."/>
            <person name="Ohm R.A."/>
            <person name="Martin F."/>
            <person name="Silar P."/>
            <person name="Natvig D.O."/>
            <person name="Lalanne C."/>
            <person name="Gautier V."/>
            <person name="Ament-Velasquez S.L."/>
            <person name="Kruys A."/>
            <person name="Hutchinson M.I."/>
            <person name="Powell A.J."/>
            <person name="Barry K."/>
            <person name="Miller A.N."/>
            <person name="Grigoriev I.V."/>
            <person name="Debuchy R."/>
            <person name="Gladieux P."/>
            <person name="Hiltunen Thoren M."/>
            <person name="Johannesson H."/>
        </authorList>
    </citation>
    <scope>NUCLEOTIDE SEQUENCE</scope>
    <source>
        <strain evidence="2">FGSC 1904</strain>
    </source>
</reference>
<feature type="region of interest" description="Disordered" evidence="1">
    <location>
        <begin position="191"/>
        <end position="237"/>
    </location>
</feature>
<feature type="region of interest" description="Disordered" evidence="1">
    <location>
        <begin position="150"/>
        <end position="179"/>
    </location>
</feature>
<dbReference type="EMBL" id="JAUTDP010000011">
    <property type="protein sequence ID" value="KAK3392219.1"/>
    <property type="molecule type" value="Genomic_DNA"/>
</dbReference>
<protein>
    <recommendedName>
        <fullName evidence="4">NACHT-NTPase and P-loop NTPases N-terminal domain-containing protein</fullName>
    </recommendedName>
</protein>
<feature type="compositionally biased region" description="Basic residues" evidence="1">
    <location>
        <begin position="208"/>
        <end position="223"/>
    </location>
</feature>
<keyword evidence="3" id="KW-1185">Reference proteome</keyword>
<dbReference type="Proteomes" id="UP001281003">
    <property type="component" value="Unassembled WGS sequence"/>
</dbReference>
<comment type="caution">
    <text evidence="2">The sequence shown here is derived from an EMBL/GenBank/DDBJ whole genome shotgun (WGS) entry which is preliminary data.</text>
</comment>
<sequence>MPSAIPTANDVVKAVDELRPALEEAAKTCRDNSDAPALAAETLDLVLQPVQELPTKLSRERMSAESSRSATSVDYEALVTTVEGCKRNTEKFARELERKDKPAMLLSLKEIVNGVLSFVQDASLGFNNQDMITSLNEKAEELERLIGEGDQQTTSEFHNHSTGKQYARSGSGDQNIHNGRGHVFTKAVHGPVSFSGEATQTKGDNTKHYHYARRRSQPRRKRNGSTESPDSASDEDD</sequence>
<gene>
    <name evidence="2" type="ORF">B0T20DRAFT_444227</name>
</gene>
<proteinExistence type="predicted"/>
<organism evidence="2 3">
    <name type="scientific">Sordaria brevicollis</name>
    <dbReference type="NCBI Taxonomy" id="83679"/>
    <lineage>
        <taxon>Eukaryota</taxon>
        <taxon>Fungi</taxon>
        <taxon>Dikarya</taxon>
        <taxon>Ascomycota</taxon>
        <taxon>Pezizomycotina</taxon>
        <taxon>Sordariomycetes</taxon>
        <taxon>Sordariomycetidae</taxon>
        <taxon>Sordariales</taxon>
        <taxon>Sordariaceae</taxon>
        <taxon>Sordaria</taxon>
    </lineage>
</organism>
<accession>A0AAE0P2J2</accession>
<evidence type="ECO:0008006" key="4">
    <source>
        <dbReference type="Google" id="ProtNLM"/>
    </source>
</evidence>
<evidence type="ECO:0000256" key="1">
    <source>
        <dbReference type="SAM" id="MobiDB-lite"/>
    </source>
</evidence>
<feature type="compositionally biased region" description="Polar residues" evidence="1">
    <location>
        <begin position="150"/>
        <end position="164"/>
    </location>
</feature>
<evidence type="ECO:0000313" key="2">
    <source>
        <dbReference type="EMBL" id="KAK3392219.1"/>
    </source>
</evidence>
<reference evidence="2" key="2">
    <citation type="submission" date="2023-07" db="EMBL/GenBank/DDBJ databases">
        <authorList>
            <consortium name="Lawrence Berkeley National Laboratory"/>
            <person name="Haridas S."/>
            <person name="Hensen N."/>
            <person name="Bonometti L."/>
            <person name="Westerberg I."/>
            <person name="Brannstrom I.O."/>
            <person name="Guillou S."/>
            <person name="Cros-Aarteil S."/>
            <person name="Calhoun S."/>
            <person name="Kuo A."/>
            <person name="Mondo S."/>
            <person name="Pangilinan J."/>
            <person name="Riley R."/>
            <person name="LaButti K."/>
            <person name="Andreopoulos B."/>
            <person name="Lipzen A."/>
            <person name="Chen C."/>
            <person name="Yanf M."/>
            <person name="Daum C."/>
            <person name="Ng V."/>
            <person name="Clum A."/>
            <person name="Steindorff A."/>
            <person name="Ohm R."/>
            <person name="Martin F."/>
            <person name="Silar P."/>
            <person name="Natvig D."/>
            <person name="Lalanne C."/>
            <person name="Gautier V."/>
            <person name="Ament-velasquez S.L."/>
            <person name="Kruys A."/>
            <person name="Hutchinson M.I."/>
            <person name="Powell A.J."/>
            <person name="Barry K."/>
            <person name="Miller A.N."/>
            <person name="Grigoriev I.V."/>
            <person name="Debuchy R."/>
            <person name="Gladieux P."/>
            <person name="Thoren M.H."/>
            <person name="Johannesson H."/>
        </authorList>
    </citation>
    <scope>NUCLEOTIDE SEQUENCE</scope>
    <source>
        <strain evidence="2">FGSC 1904</strain>
    </source>
</reference>
<evidence type="ECO:0000313" key="3">
    <source>
        <dbReference type="Proteomes" id="UP001281003"/>
    </source>
</evidence>